<accession>A0A9X1Q928</accession>
<feature type="domain" description="PA14" evidence="2">
    <location>
        <begin position="205"/>
        <end position="360"/>
    </location>
</feature>
<dbReference type="SUPFAM" id="SSF56988">
    <property type="entry name" value="Anthrax protective antigen"/>
    <property type="match status" value="1"/>
</dbReference>
<comment type="caution">
    <text evidence="3">The sequence shown here is derived from an EMBL/GenBank/DDBJ whole genome shotgun (WGS) entry which is preliminary data.</text>
</comment>
<dbReference type="InterPro" id="IPR011658">
    <property type="entry name" value="PA14_dom"/>
</dbReference>
<keyword evidence="1" id="KW-0732">Signal</keyword>
<dbReference type="Gene3D" id="2.60.120.560">
    <property type="entry name" value="Exo-inulinase, domain 1"/>
    <property type="match status" value="1"/>
</dbReference>
<dbReference type="Proteomes" id="UP001139411">
    <property type="component" value="Unassembled WGS sequence"/>
</dbReference>
<feature type="signal peptide" evidence="1">
    <location>
        <begin position="1"/>
        <end position="25"/>
    </location>
</feature>
<evidence type="ECO:0000256" key="1">
    <source>
        <dbReference type="SAM" id="SignalP"/>
    </source>
</evidence>
<name>A0A9X1Q928_9BACT</name>
<protein>
    <submittedName>
        <fullName evidence="3">PA14 domain-containing protein</fullName>
    </submittedName>
</protein>
<sequence length="593" mass="66844">MMPIPIFAKKLLSAVLILYAPLAFAKSDMQSLPFDTLKLDNLEQFGSPDNKTWHIAGNVSADRKQTGNLDETKGKGILVYKPLKQNHPLTSKAQFGNSDIELDFLLSKGASFQILLHDRYGIKITDDWMKEVNPGAKAPGLWQHLAIQFQAPVLDKDGKEKQPARFKKILLNGQEFVNRAEKRSINTRGKNSNYSLTFIGNDLPFAIRNIRYKTYNGDLIRISDTKFKVYQGLHKNPDTLVSLQPKRTGATDTLSHLVGDRKSQLAMEGIMDIPRDGDYLFKMIAGGGAWFYLDGKRIIDNKGTRDFERAFYAKHPLKKGKYPFKIIYSNSDECLVLHYEGPQIPWQSLTTPASMRVSERFEPLEYEVKNRPAMQRGFMMHRNEINPYTASVGIPASTSAKEKSGNNYAYDMKRYNLLSAWHGRFIDVSNMWTERGEKQLEIPLGAKLELAQKPLLANLSSPKAPWPDSAQTAEGVFTNRGYKLTNSGLPIYFYTLNGTTVEDLIRAAIDNAGLTREIKTVSKPGSNAYLLLAEGRVIEQTNGGGYAVDDKSYYIENLETGGVKPILRLDNGRQQLILPVQKDTLTIKYNIIW</sequence>
<dbReference type="EMBL" id="JAKFFV010000003">
    <property type="protein sequence ID" value="MCF2497400.1"/>
    <property type="molecule type" value="Genomic_DNA"/>
</dbReference>
<dbReference type="AlphaFoldDB" id="A0A9X1Q928"/>
<organism evidence="3 4">
    <name type="scientific">Dyadobacter chenhuakuii</name>
    <dbReference type="NCBI Taxonomy" id="2909339"/>
    <lineage>
        <taxon>Bacteria</taxon>
        <taxon>Pseudomonadati</taxon>
        <taxon>Bacteroidota</taxon>
        <taxon>Cytophagia</taxon>
        <taxon>Cytophagales</taxon>
        <taxon>Spirosomataceae</taxon>
        <taxon>Dyadobacter</taxon>
    </lineage>
</organism>
<evidence type="ECO:0000313" key="4">
    <source>
        <dbReference type="Proteomes" id="UP001139411"/>
    </source>
</evidence>
<evidence type="ECO:0000259" key="2">
    <source>
        <dbReference type="PROSITE" id="PS51820"/>
    </source>
</evidence>
<dbReference type="Pfam" id="PF07691">
    <property type="entry name" value="PA14"/>
    <property type="match status" value="1"/>
</dbReference>
<reference evidence="3" key="1">
    <citation type="submission" date="2022-01" db="EMBL/GenBank/DDBJ databases">
        <title>Novel species in genus Dyadobacter.</title>
        <authorList>
            <person name="Ma C."/>
        </authorList>
    </citation>
    <scope>NUCLEOTIDE SEQUENCE</scope>
    <source>
        <strain evidence="3">CY357</strain>
    </source>
</reference>
<proteinExistence type="predicted"/>
<dbReference type="PROSITE" id="PS51820">
    <property type="entry name" value="PA14"/>
    <property type="match status" value="1"/>
</dbReference>
<feature type="chain" id="PRO_5040938545" evidence="1">
    <location>
        <begin position="26"/>
        <end position="593"/>
    </location>
</feature>
<dbReference type="InterPro" id="IPR037524">
    <property type="entry name" value="PA14/GLEYA"/>
</dbReference>
<evidence type="ECO:0000313" key="3">
    <source>
        <dbReference type="EMBL" id="MCF2497400.1"/>
    </source>
</evidence>
<dbReference type="RefSeq" id="WP_235160633.1">
    <property type="nucleotide sequence ID" value="NZ_JAKFFV010000003.1"/>
</dbReference>
<gene>
    <name evidence="3" type="ORF">L0661_03730</name>
</gene>